<dbReference type="RefSeq" id="WP_161870025.1">
    <property type="nucleotide sequence ID" value="NZ_MAEI02000001.1"/>
</dbReference>
<accession>A0ABV0F5U6</accession>
<dbReference type="Proteomes" id="UP001429357">
    <property type="component" value="Unassembled WGS sequence"/>
</dbReference>
<dbReference type="CDD" id="cd08055">
    <property type="entry name" value="gp15"/>
    <property type="match status" value="1"/>
</dbReference>
<keyword evidence="2" id="KW-1185">Reference proteome</keyword>
<name>A0ABV0F5U6_9ENTE</name>
<dbReference type="Pfam" id="PF05135">
    <property type="entry name" value="Phage_connect_1"/>
    <property type="match status" value="1"/>
</dbReference>
<organism evidence="1 2">
    <name type="scientific">Enterococcus diestrammenae</name>
    <dbReference type="NCBI Taxonomy" id="1155073"/>
    <lineage>
        <taxon>Bacteria</taxon>
        <taxon>Bacillati</taxon>
        <taxon>Bacillota</taxon>
        <taxon>Bacilli</taxon>
        <taxon>Lactobacillales</taxon>
        <taxon>Enterococcaceae</taxon>
        <taxon>Enterococcus</taxon>
    </lineage>
</organism>
<dbReference type="InterPro" id="IPR053746">
    <property type="entry name" value="Viral_HT_Connector_Assembly"/>
</dbReference>
<reference evidence="1" key="1">
    <citation type="submission" date="2016-06" db="EMBL/GenBank/DDBJ databases">
        <authorList>
            <person name="Van Tyne D."/>
        </authorList>
    </citation>
    <scope>NUCLEOTIDE SEQUENCE</scope>
    <source>
        <strain evidence="1">JM9A</strain>
    </source>
</reference>
<sequence>MDEEKLKEMTDSLAIRLGVSDENEKTKLKGLIEDAMILILDFTGRDVDSIVEPLYYYARQLAVITWNREGNEGEASRSEGGVSQSFITDIPADIQSGLRRYRKGRVVKRYASKNP</sequence>
<comment type="caution">
    <text evidence="1">The sequence shown here is derived from an EMBL/GenBank/DDBJ whole genome shotgun (WGS) entry which is preliminary data.</text>
</comment>
<evidence type="ECO:0000313" key="2">
    <source>
        <dbReference type="Proteomes" id="UP001429357"/>
    </source>
</evidence>
<evidence type="ECO:0008006" key="3">
    <source>
        <dbReference type="Google" id="ProtNLM"/>
    </source>
</evidence>
<gene>
    <name evidence="1" type="ORF">BAU18_002128</name>
</gene>
<dbReference type="InterPro" id="IPR021146">
    <property type="entry name" value="Phage_gp6-like_head-tail"/>
</dbReference>
<proteinExistence type="predicted"/>
<evidence type="ECO:0000313" key="1">
    <source>
        <dbReference type="EMBL" id="MEO1782516.1"/>
    </source>
</evidence>
<protein>
    <recommendedName>
        <fullName evidence="3">DNA-packaging protein</fullName>
    </recommendedName>
</protein>
<dbReference type="EMBL" id="MAEI02000001">
    <property type="protein sequence ID" value="MEO1782516.1"/>
    <property type="molecule type" value="Genomic_DNA"/>
</dbReference>
<dbReference type="Gene3D" id="1.10.246.150">
    <property type="match status" value="1"/>
</dbReference>
<reference evidence="1" key="2">
    <citation type="submission" date="2024-02" db="EMBL/GenBank/DDBJ databases">
        <title>The Genome Sequence of Enterococcus diestrammenae JM9A.</title>
        <authorList>
            <person name="Earl A."/>
            <person name="Manson A."/>
            <person name="Gilmore M."/>
            <person name="Sanders J."/>
            <person name="Shea T."/>
            <person name="Howe W."/>
            <person name="Livny J."/>
            <person name="Cuomo C."/>
            <person name="Neafsey D."/>
            <person name="Birren B."/>
        </authorList>
    </citation>
    <scope>NUCLEOTIDE SEQUENCE</scope>
    <source>
        <strain evidence="1">JM9A</strain>
    </source>
</reference>